<reference evidence="3" key="2">
    <citation type="submission" date="2025-09" db="UniProtKB">
        <authorList>
            <consortium name="Ensembl"/>
        </authorList>
    </citation>
    <scope>IDENTIFICATION</scope>
</reference>
<dbReference type="GO" id="GO:0003824">
    <property type="term" value="F:catalytic activity"/>
    <property type="evidence" value="ECO:0007669"/>
    <property type="project" value="InterPro"/>
</dbReference>
<comment type="similarity">
    <text evidence="1">Belongs to the phospholipase D family.</text>
</comment>
<dbReference type="InterPro" id="IPR032803">
    <property type="entry name" value="PLDc_3"/>
</dbReference>
<protein>
    <recommendedName>
        <fullName evidence="2">PLD phosphodiesterase domain-containing protein</fullName>
    </recommendedName>
</protein>
<dbReference type="SMART" id="SM00155">
    <property type="entry name" value="PLDc"/>
    <property type="match status" value="2"/>
</dbReference>
<evidence type="ECO:0000259" key="2">
    <source>
        <dbReference type="PROSITE" id="PS50035"/>
    </source>
</evidence>
<evidence type="ECO:0000313" key="3">
    <source>
        <dbReference type="Ensembl" id="ENSPTXP00000013472.1"/>
    </source>
</evidence>
<dbReference type="PANTHER" id="PTHR10185:SF26">
    <property type="entry name" value="PHOSPHOLIPASE D FAMILY, MEMBER 7"/>
    <property type="match status" value="1"/>
</dbReference>
<dbReference type="Gene3D" id="3.30.870.10">
    <property type="entry name" value="Endonuclease Chain A"/>
    <property type="match status" value="2"/>
</dbReference>
<dbReference type="GeneTree" id="ENSGT00950000183059"/>
<dbReference type="SUPFAM" id="SSF56024">
    <property type="entry name" value="Phospholipase D/nuclease"/>
    <property type="match status" value="2"/>
</dbReference>
<dbReference type="AlphaFoldDB" id="A0A670YP15"/>
<proteinExistence type="inferred from homology"/>
<accession>A0A670YP15</accession>
<keyword evidence="4" id="KW-1185">Reference proteome</keyword>
<reference evidence="3" key="1">
    <citation type="submission" date="2025-08" db="UniProtKB">
        <authorList>
            <consortium name="Ensembl"/>
        </authorList>
    </citation>
    <scope>IDENTIFICATION</scope>
</reference>
<evidence type="ECO:0000313" key="4">
    <source>
        <dbReference type="Proteomes" id="UP000472273"/>
    </source>
</evidence>
<gene>
    <name evidence="3" type="primary">LOC113446626</name>
</gene>
<organism evidence="3 4">
    <name type="scientific">Pseudonaja textilis</name>
    <name type="common">Eastern brown snake</name>
    <dbReference type="NCBI Taxonomy" id="8673"/>
    <lineage>
        <taxon>Eukaryota</taxon>
        <taxon>Metazoa</taxon>
        <taxon>Chordata</taxon>
        <taxon>Craniata</taxon>
        <taxon>Vertebrata</taxon>
        <taxon>Euteleostomi</taxon>
        <taxon>Lepidosauria</taxon>
        <taxon>Squamata</taxon>
        <taxon>Bifurcata</taxon>
        <taxon>Unidentata</taxon>
        <taxon>Episquamata</taxon>
        <taxon>Toxicofera</taxon>
        <taxon>Serpentes</taxon>
        <taxon>Colubroidea</taxon>
        <taxon>Elapidae</taxon>
        <taxon>Hydrophiinae</taxon>
        <taxon>Pseudonaja</taxon>
    </lineage>
</organism>
<dbReference type="OMA" id="SCWQHSY"/>
<dbReference type="Ensembl" id="ENSPTXT00000013891.1">
    <property type="protein sequence ID" value="ENSPTXP00000013472.1"/>
    <property type="gene ID" value="ENSPTXG00000009394.1"/>
</dbReference>
<dbReference type="PROSITE" id="PS50035">
    <property type="entry name" value="PLD"/>
    <property type="match status" value="2"/>
</dbReference>
<feature type="domain" description="PLD phosphodiesterase" evidence="2">
    <location>
        <begin position="395"/>
        <end position="421"/>
    </location>
</feature>
<dbReference type="InterPro" id="IPR001736">
    <property type="entry name" value="PLipase_D/transphosphatidylase"/>
</dbReference>
<evidence type="ECO:0000256" key="1">
    <source>
        <dbReference type="ARBA" id="ARBA00008664"/>
    </source>
</evidence>
<feature type="domain" description="PLD phosphodiesterase" evidence="2">
    <location>
        <begin position="182"/>
        <end position="209"/>
    </location>
</feature>
<dbReference type="PANTHER" id="PTHR10185">
    <property type="entry name" value="PHOSPHOLIPASE D - RELATED"/>
    <property type="match status" value="1"/>
</dbReference>
<dbReference type="Pfam" id="PF13918">
    <property type="entry name" value="PLDc_3"/>
    <property type="match status" value="1"/>
</dbReference>
<dbReference type="InterPro" id="IPR050874">
    <property type="entry name" value="Diverse_PLD-related"/>
</dbReference>
<sequence length="478" mass="54364">MFPSLLPPPDPFLLACMEAQSPRFSRTRKRLFNMEKIYNALERGGRMQRTVQASSLHLFYMPRKCDDPKGLVLLETIPDSLQYPPSSPQNPSIYEGWMDLLSEANRVVEIAAFYFTLRDSDLQMEDSSAKQGLEVFNTLCSLPSRGVKLEVAVNSPQSSEDDTDELTRDGADVRYVKMKELTGGIMHTKMWVVDRKHLYIGSANMDWRSLTKVKELGIALYNCSCLAKDLHRIFAMYRMLGEEGASLPTTWPRDLAAKSSLEEPQKIQLNGIEAQVYISSSPLALCSTGRTPDLTAILSTIEDAQEFIYISVMDYEPQCLFCKSKRLWPVIDDALRSAACDKGVTVHLLISCWPHSRETMFVFLESLMVLRRKPLHCPIEVKLFVVPTEGREIPYASVNHNKYMVTDRVAYVGTSNWSEDYFLHTTGVALVVNQSNVAPEAQSYTLQQQLVDVFLRDWESPYTLPLENHSQCRKQSRE</sequence>
<dbReference type="Proteomes" id="UP000472273">
    <property type="component" value="Unplaced"/>
</dbReference>
<name>A0A670YP15_PSETE</name>